<dbReference type="OrthoDB" id="1348500at2"/>
<evidence type="ECO:0000313" key="2">
    <source>
        <dbReference type="Proteomes" id="UP000245535"/>
    </source>
</evidence>
<dbReference type="Gene3D" id="2.40.50.870">
    <property type="entry name" value="Protein of unknown function (DUF3299)"/>
    <property type="match status" value="1"/>
</dbReference>
<evidence type="ECO:0008006" key="3">
    <source>
        <dbReference type="Google" id="ProtNLM"/>
    </source>
</evidence>
<accession>A0A315ZE09</accession>
<protein>
    <recommendedName>
        <fullName evidence="3">DUF3299 domain-containing protein</fullName>
    </recommendedName>
</protein>
<dbReference type="EMBL" id="QGDO01000001">
    <property type="protein sequence ID" value="PWJ43771.1"/>
    <property type="molecule type" value="Genomic_DNA"/>
</dbReference>
<evidence type="ECO:0000313" key="1">
    <source>
        <dbReference type="EMBL" id="PWJ43771.1"/>
    </source>
</evidence>
<keyword evidence="2" id="KW-1185">Reference proteome</keyword>
<comment type="caution">
    <text evidence="1">The sequence shown here is derived from an EMBL/GenBank/DDBJ whole genome shotgun (WGS) entry which is preliminary data.</text>
</comment>
<name>A0A315ZE09_SEDFL</name>
<reference evidence="1 2" key="1">
    <citation type="submission" date="2018-03" db="EMBL/GenBank/DDBJ databases">
        <title>Genomic Encyclopedia of Archaeal and Bacterial Type Strains, Phase II (KMG-II): from individual species to whole genera.</title>
        <authorList>
            <person name="Goeker M."/>
        </authorList>
    </citation>
    <scope>NUCLEOTIDE SEQUENCE [LARGE SCALE GENOMIC DNA]</scope>
    <source>
        <strain evidence="1 2">DSM 28229</strain>
    </source>
</reference>
<dbReference type="RefSeq" id="WP_109615308.1">
    <property type="nucleotide sequence ID" value="NZ_QGDO01000001.1"/>
</dbReference>
<gene>
    <name evidence="1" type="ORF">BC781_101117</name>
</gene>
<proteinExistence type="predicted"/>
<dbReference type="Proteomes" id="UP000245535">
    <property type="component" value="Unassembled WGS sequence"/>
</dbReference>
<organism evidence="1 2">
    <name type="scientific">Sediminitomix flava</name>
    <dbReference type="NCBI Taxonomy" id="379075"/>
    <lineage>
        <taxon>Bacteria</taxon>
        <taxon>Pseudomonadati</taxon>
        <taxon>Bacteroidota</taxon>
        <taxon>Cytophagia</taxon>
        <taxon>Cytophagales</taxon>
        <taxon>Flammeovirgaceae</taxon>
        <taxon>Sediminitomix</taxon>
    </lineage>
</organism>
<sequence length="144" mass="16297">MLKKSLIFLLLLFQIDGIAKVDNNEELWKKLLKLDWEYVYSSTYKSDLEVPIFTKDVKALAGEEVELNGFLLPLNTEDGSLILSLYPMSSCFFCGGAGIESVVAVFPQKKEKYDLEKVTFKGTFKINRSSEGLIYQIEDAVILP</sequence>
<dbReference type="AlphaFoldDB" id="A0A315ZE09"/>